<keyword evidence="19" id="KW-0472">Membrane</keyword>
<evidence type="ECO:0000256" key="13">
    <source>
        <dbReference type="ARBA" id="ARBA00022840"/>
    </source>
</evidence>
<dbReference type="InterPro" id="IPR036890">
    <property type="entry name" value="HATPase_C_sf"/>
</dbReference>
<keyword evidence="9" id="KW-0808">Transferase</keyword>
<evidence type="ECO:0000313" key="22">
    <source>
        <dbReference type="Proteomes" id="UP000309992"/>
    </source>
</evidence>
<evidence type="ECO:0000256" key="9">
    <source>
        <dbReference type="ARBA" id="ARBA00022679"/>
    </source>
</evidence>
<keyword evidence="22" id="KW-1185">Reference proteome</keyword>
<dbReference type="PANTHER" id="PTHR24421">
    <property type="entry name" value="NITRATE/NITRITE SENSOR PROTEIN NARX-RELATED"/>
    <property type="match status" value="1"/>
</dbReference>
<name>A0ABY2SBG6_9PSEU</name>
<gene>
    <name evidence="21" type="ORF">FCN18_08780</name>
</gene>
<protein>
    <recommendedName>
        <fullName evidence="5">Oxygen sensor histidine kinase NreB</fullName>
        <ecNumber evidence="4">2.7.13.3</ecNumber>
    </recommendedName>
    <alternativeName>
        <fullName evidence="18">Nitrogen regulation protein B</fullName>
    </alternativeName>
</protein>
<dbReference type="InterPro" id="IPR050482">
    <property type="entry name" value="Sensor_HK_TwoCompSys"/>
</dbReference>
<keyword evidence="6" id="KW-0004">4Fe-4S</keyword>
<evidence type="ECO:0000256" key="3">
    <source>
        <dbReference type="ARBA" id="ARBA00004496"/>
    </source>
</evidence>
<sequence length="387" mass="40969">MLSRFLSRFPTLVWAPVRFLPLVCALAYLFLLCRPLNPGTADWVLGLTSATATIAGGRFPLAVTVAQSVLLVVGTRVASATAAEALLFVFAAIAVGELTMRRAGRQCWVGGIVYVAAQLAVYTQNFDPLLTPPTIAVATLPPIMIGYYIRSVLNVAMEAERRRQAAVREARAGERTAIARELHDLVAHYMASVAMRVGAARVALGDREPEVAQALTDVHGTARTALNDLRRLVSTLRDPATVNDEAGAALAEPDGLAGALVAAVERARGTGLILDAEIDPAVAALDAMRRLAVLRVVQEGLTNVIKHAGTRARASLRVHARDDEVRVEVRDDGGGTGGHELRPGTGFGLVGIRERVELLGGHMRAGALASGWELTVAVPTGVPEAVR</sequence>
<dbReference type="PRINTS" id="PR00344">
    <property type="entry name" value="BCTRLSENSOR"/>
</dbReference>
<dbReference type="InterPro" id="IPR004358">
    <property type="entry name" value="Sig_transdc_His_kin-like_C"/>
</dbReference>
<dbReference type="Gene3D" id="1.20.5.1930">
    <property type="match status" value="1"/>
</dbReference>
<evidence type="ECO:0000256" key="2">
    <source>
        <dbReference type="ARBA" id="ARBA00001966"/>
    </source>
</evidence>
<feature type="transmembrane region" description="Helical" evidence="19">
    <location>
        <begin position="12"/>
        <end position="31"/>
    </location>
</feature>
<keyword evidence="13" id="KW-0067">ATP-binding</keyword>
<evidence type="ECO:0000256" key="8">
    <source>
        <dbReference type="ARBA" id="ARBA00022553"/>
    </source>
</evidence>
<dbReference type="Pfam" id="PF02518">
    <property type="entry name" value="HATPase_c"/>
    <property type="match status" value="1"/>
</dbReference>
<comment type="subcellular location">
    <subcellularLocation>
        <location evidence="3">Cytoplasm</location>
    </subcellularLocation>
</comment>
<evidence type="ECO:0000256" key="11">
    <source>
        <dbReference type="ARBA" id="ARBA00022741"/>
    </source>
</evidence>
<evidence type="ECO:0000256" key="19">
    <source>
        <dbReference type="SAM" id="Phobius"/>
    </source>
</evidence>
<dbReference type="InterPro" id="IPR011712">
    <property type="entry name" value="Sig_transdc_His_kin_sub3_dim/P"/>
</dbReference>
<dbReference type="EMBL" id="SWMS01000003">
    <property type="protein sequence ID" value="TKG72330.1"/>
    <property type="molecule type" value="Genomic_DNA"/>
</dbReference>
<proteinExistence type="predicted"/>
<keyword evidence="8" id="KW-0597">Phosphoprotein</keyword>
<feature type="transmembrane region" description="Helical" evidence="19">
    <location>
        <begin position="43"/>
        <end position="63"/>
    </location>
</feature>
<dbReference type="Pfam" id="PF07730">
    <property type="entry name" value="HisKA_3"/>
    <property type="match status" value="1"/>
</dbReference>
<feature type="domain" description="Histidine kinase" evidence="20">
    <location>
        <begin position="177"/>
        <end position="382"/>
    </location>
</feature>
<keyword evidence="10" id="KW-0479">Metal-binding</keyword>
<comment type="catalytic activity">
    <reaction evidence="1">
        <text>ATP + protein L-histidine = ADP + protein N-phospho-L-histidine.</text>
        <dbReference type="EC" id="2.7.13.3"/>
    </reaction>
</comment>
<evidence type="ECO:0000256" key="1">
    <source>
        <dbReference type="ARBA" id="ARBA00000085"/>
    </source>
</evidence>
<dbReference type="SMART" id="SM00387">
    <property type="entry name" value="HATPase_c"/>
    <property type="match status" value="1"/>
</dbReference>
<keyword evidence="15" id="KW-0902">Two-component regulatory system</keyword>
<comment type="cofactor">
    <cofactor evidence="2">
        <name>[4Fe-4S] cluster</name>
        <dbReference type="ChEBI" id="CHEBI:49883"/>
    </cofactor>
</comment>
<reference evidence="21 22" key="1">
    <citation type="journal article" date="2015" name="Antonie Van Leeuwenhoek">
        <title>Prauserella endophytica sp. nov., an endophytic actinobacterium isolated from Tamarix taklamakanensis.</title>
        <authorList>
            <person name="Liu J.M."/>
            <person name="Habden X."/>
            <person name="Guo L."/>
            <person name="Tuo L."/>
            <person name="Jiang Z.K."/>
            <person name="Liu S.W."/>
            <person name="Liu X.F."/>
            <person name="Chen L."/>
            <person name="Li R.F."/>
            <person name="Zhang Y.Q."/>
            <person name="Sun C.H."/>
        </authorList>
    </citation>
    <scope>NUCLEOTIDE SEQUENCE [LARGE SCALE GENOMIC DNA]</scope>
    <source>
        <strain evidence="21 22">CGMCC 4.7182</strain>
    </source>
</reference>
<comment type="function">
    <text evidence="17">Member of the two-component regulatory system NreB/NreC involved in the control of dissimilatory nitrate/nitrite reduction in response to oxygen. NreB functions as a direct oxygen sensor histidine kinase which is autophosphorylated, in the absence of oxygen, probably at the conserved histidine residue, and transfers its phosphate group probably to a conserved aspartate residue of NreC. NreB/NreC activates the expression of the nitrate (narGHJI) and nitrite (nir) reductase operons, as well as the putative nitrate transporter gene narT.</text>
</comment>
<evidence type="ECO:0000313" key="21">
    <source>
        <dbReference type="EMBL" id="TKG72330.1"/>
    </source>
</evidence>
<evidence type="ECO:0000256" key="5">
    <source>
        <dbReference type="ARBA" id="ARBA00017322"/>
    </source>
</evidence>
<evidence type="ECO:0000259" key="20">
    <source>
        <dbReference type="PROSITE" id="PS50109"/>
    </source>
</evidence>
<keyword evidence="12 21" id="KW-0418">Kinase</keyword>
<keyword evidence="11" id="KW-0547">Nucleotide-binding</keyword>
<accession>A0ABY2SBG6</accession>
<evidence type="ECO:0000256" key="17">
    <source>
        <dbReference type="ARBA" id="ARBA00024827"/>
    </source>
</evidence>
<feature type="transmembrane region" description="Helical" evidence="19">
    <location>
        <begin position="135"/>
        <end position="153"/>
    </location>
</feature>
<dbReference type="PROSITE" id="PS50109">
    <property type="entry name" value="HIS_KIN"/>
    <property type="match status" value="1"/>
</dbReference>
<dbReference type="SUPFAM" id="SSF55874">
    <property type="entry name" value="ATPase domain of HSP90 chaperone/DNA topoisomerase II/histidine kinase"/>
    <property type="match status" value="1"/>
</dbReference>
<keyword evidence="14" id="KW-0408">Iron</keyword>
<dbReference type="PANTHER" id="PTHR24421:SF10">
    <property type="entry name" value="NITRATE_NITRITE SENSOR PROTEIN NARQ"/>
    <property type="match status" value="1"/>
</dbReference>
<keyword evidence="7" id="KW-0963">Cytoplasm</keyword>
<evidence type="ECO:0000256" key="7">
    <source>
        <dbReference type="ARBA" id="ARBA00022490"/>
    </source>
</evidence>
<keyword evidence="19" id="KW-1133">Transmembrane helix</keyword>
<organism evidence="21 22">
    <name type="scientific">Prauserella endophytica</name>
    <dbReference type="NCBI Taxonomy" id="1592324"/>
    <lineage>
        <taxon>Bacteria</taxon>
        <taxon>Bacillati</taxon>
        <taxon>Actinomycetota</taxon>
        <taxon>Actinomycetes</taxon>
        <taxon>Pseudonocardiales</taxon>
        <taxon>Pseudonocardiaceae</taxon>
        <taxon>Prauserella</taxon>
        <taxon>Prauserella coralliicola group</taxon>
    </lineage>
</organism>
<evidence type="ECO:0000256" key="6">
    <source>
        <dbReference type="ARBA" id="ARBA00022485"/>
    </source>
</evidence>
<dbReference type="InterPro" id="IPR003594">
    <property type="entry name" value="HATPase_dom"/>
</dbReference>
<dbReference type="EC" id="2.7.13.3" evidence="4"/>
<evidence type="ECO:0000256" key="12">
    <source>
        <dbReference type="ARBA" id="ARBA00022777"/>
    </source>
</evidence>
<dbReference type="Proteomes" id="UP000309992">
    <property type="component" value="Unassembled WGS sequence"/>
</dbReference>
<comment type="caution">
    <text evidence="21">The sequence shown here is derived from an EMBL/GenBank/DDBJ whole genome shotgun (WGS) entry which is preliminary data.</text>
</comment>
<dbReference type="CDD" id="cd16917">
    <property type="entry name" value="HATPase_UhpB-NarQ-NarX-like"/>
    <property type="match status" value="1"/>
</dbReference>
<evidence type="ECO:0000256" key="4">
    <source>
        <dbReference type="ARBA" id="ARBA00012438"/>
    </source>
</evidence>
<evidence type="ECO:0000256" key="10">
    <source>
        <dbReference type="ARBA" id="ARBA00022723"/>
    </source>
</evidence>
<dbReference type="Gene3D" id="3.30.565.10">
    <property type="entry name" value="Histidine kinase-like ATPase, C-terminal domain"/>
    <property type="match status" value="1"/>
</dbReference>
<evidence type="ECO:0000256" key="16">
    <source>
        <dbReference type="ARBA" id="ARBA00023014"/>
    </source>
</evidence>
<evidence type="ECO:0000256" key="18">
    <source>
        <dbReference type="ARBA" id="ARBA00030800"/>
    </source>
</evidence>
<feature type="transmembrane region" description="Helical" evidence="19">
    <location>
        <begin position="107"/>
        <end position="123"/>
    </location>
</feature>
<dbReference type="GO" id="GO:0016301">
    <property type="term" value="F:kinase activity"/>
    <property type="evidence" value="ECO:0007669"/>
    <property type="project" value="UniProtKB-KW"/>
</dbReference>
<feature type="transmembrane region" description="Helical" evidence="19">
    <location>
        <begin position="69"/>
        <end position="95"/>
    </location>
</feature>
<dbReference type="InterPro" id="IPR005467">
    <property type="entry name" value="His_kinase_dom"/>
</dbReference>
<evidence type="ECO:0000256" key="14">
    <source>
        <dbReference type="ARBA" id="ARBA00023004"/>
    </source>
</evidence>
<keyword evidence="19" id="KW-0812">Transmembrane</keyword>
<dbReference type="RefSeq" id="WP_113642056.1">
    <property type="nucleotide sequence ID" value="NZ_SWMS01000003.1"/>
</dbReference>
<evidence type="ECO:0000256" key="15">
    <source>
        <dbReference type="ARBA" id="ARBA00023012"/>
    </source>
</evidence>
<keyword evidence="16" id="KW-0411">Iron-sulfur</keyword>